<dbReference type="InterPro" id="IPR016197">
    <property type="entry name" value="Chromo-like_dom_sf"/>
</dbReference>
<proteinExistence type="predicted"/>
<organism evidence="2">
    <name type="scientific">Caenorhabditis brenneri</name>
    <name type="common">Nematode worm</name>
    <dbReference type="NCBI Taxonomy" id="135651"/>
    <lineage>
        <taxon>Eukaryota</taxon>
        <taxon>Metazoa</taxon>
        <taxon>Ecdysozoa</taxon>
        <taxon>Nematoda</taxon>
        <taxon>Chromadorea</taxon>
        <taxon>Rhabditida</taxon>
        <taxon>Rhabditina</taxon>
        <taxon>Rhabditomorpha</taxon>
        <taxon>Rhabditoidea</taxon>
        <taxon>Rhabditidae</taxon>
        <taxon>Peloderinae</taxon>
        <taxon>Caenorhabditis</taxon>
    </lineage>
</organism>
<evidence type="ECO:0008006" key="3">
    <source>
        <dbReference type="Google" id="ProtNLM"/>
    </source>
</evidence>
<name>G0N7H8_CAEBE</name>
<accession>G0N7H8</accession>
<reference evidence="2" key="1">
    <citation type="submission" date="2011-07" db="EMBL/GenBank/DDBJ databases">
        <authorList>
            <consortium name="Caenorhabditis brenneri Sequencing and Analysis Consortium"/>
            <person name="Wilson R.K."/>
        </authorList>
    </citation>
    <scope>NUCLEOTIDE SEQUENCE [LARGE SCALE GENOMIC DNA]</scope>
    <source>
        <strain evidence="2">PB2801</strain>
    </source>
</reference>
<protein>
    <recommendedName>
        <fullName evidence="3">Chromo domain-containing protein</fullName>
    </recommendedName>
</protein>
<sequence length="89" mass="10304">MATNGYKEDEISGEGIEVEDGKCVVDGVDTWVVRYIIDMRFNQNWNVSWEDGDSTWEPLSSFSGGLDHIMIKDFKLKDPEKYEALLKRR</sequence>
<dbReference type="InParanoid" id="G0N7H8"/>
<dbReference type="Proteomes" id="UP000008068">
    <property type="component" value="Unassembled WGS sequence"/>
</dbReference>
<evidence type="ECO:0000313" key="2">
    <source>
        <dbReference type="Proteomes" id="UP000008068"/>
    </source>
</evidence>
<dbReference type="SUPFAM" id="SSF54160">
    <property type="entry name" value="Chromo domain-like"/>
    <property type="match status" value="1"/>
</dbReference>
<dbReference type="HOGENOM" id="CLU_162206_0_0_1"/>
<keyword evidence="2" id="KW-1185">Reference proteome</keyword>
<dbReference type="AlphaFoldDB" id="G0N7H8"/>
<dbReference type="EMBL" id="GL379847">
    <property type="protein sequence ID" value="EGT54733.1"/>
    <property type="molecule type" value="Genomic_DNA"/>
</dbReference>
<evidence type="ECO:0000313" key="1">
    <source>
        <dbReference type="EMBL" id="EGT54733.1"/>
    </source>
</evidence>
<dbReference type="OrthoDB" id="5890039at2759"/>
<gene>
    <name evidence="1" type="ORF">CAEBREN_16918</name>
</gene>